<gene>
    <name evidence="1" type="ORF">Q361_108119</name>
</gene>
<dbReference type="EMBL" id="PQNY01000008">
    <property type="protein sequence ID" value="POS01791.1"/>
    <property type="molecule type" value="Genomic_DNA"/>
</dbReference>
<evidence type="ECO:0000313" key="2">
    <source>
        <dbReference type="Proteomes" id="UP000237056"/>
    </source>
</evidence>
<accession>A0A2S4N7Z7</accession>
<protein>
    <submittedName>
        <fullName evidence="1">Uncharacterized protein</fullName>
    </submittedName>
</protein>
<reference evidence="1 2" key="1">
    <citation type="submission" date="2018-01" db="EMBL/GenBank/DDBJ databases">
        <title>Genomic Encyclopedia of Type Strains, Phase I: the one thousand microbial genomes (KMG-I) project.</title>
        <authorList>
            <person name="Goeker M."/>
        </authorList>
    </citation>
    <scope>NUCLEOTIDE SEQUENCE [LARGE SCALE GENOMIC DNA]</scope>
    <source>
        <strain evidence="1 2">DSM 17960</strain>
    </source>
</reference>
<keyword evidence="2" id="KW-1185">Reference proteome</keyword>
<comment type="caution">
    <text evidence="1">The sequence shown here is derived from an EMBL/GenBank/DDBJ whole genome shotgun (WGS) entry which is preliminary data.</text>
</comment>
<proteinExistence type="predicted"/>
<name>A0A2S4N7Z7_9FLAO</name>
<sequence>MKKNVFLLFFIIGNVVFSQNDTLKYHFDKAQLSLENSALTRKKGVKLKFSNSIDASYELIIDNSINLAFFIDKSIDKTIPFSFQGFINSEKQLNQLLFNDTNIKISSEKKITQIPHTETTFNRDTISNELVVRIKHFKNNKRKKILNEFQYVFIQNDPTIEDNTLTSIKNRLAKSNPSILFDKKDNLKKIIYINENQSKIITEITNCYSTNFTLHIAPKNLITIDYE</sequence>
<dbReference type="Proteomes" id="UP000237056">
    <property type="component" value="Unassembled WGS sequence"/>
</dbReference>
<dbReference type="AlphaFoldDB" id="A0A2S4N7Z7"/>
<organism evidence="1 2">
    <name type="scientific">Flavobacterium croceum DSM 17960</name>
    <dbReference type="NCBI Taxonomy" id="1121886"/>
    <lineage>
        <taxon>Bacteria</taxon>
        <taxon>Pseudomonadati</taxon>
        <taxon>Bacteroidota</taxon>
        <taxon>Flavobacteriia</taxon>
        <taxon>Flavobacteriales</taxon>
        <taxon>Flavobacteriaceae</taxon>
        <taxon>Flavobacterium</taxon>
    </lineage>
</organism>
<dbReference type="RefSeq" id="WP_103726119.1">
    <property type="nucleotide sequence ID" value="NZ_PQNY01000008.1"/>
</dbReference>
<dbReference type="OrthoDB" id="9792284at2"/>
<evidence type="ECO:0000313" key="1">
    <source>
        <dbReference type="EMBL" id="POS01791.1"/>
    </source>
</evidence>